<dbReference type="InParanoid" id="D7G7D6"/>
<accession>D7G7D6</accession>
<protein>
    <submittedName>
        <fullName evidence="2">Uncharacterized protein</fullName>
    </submittedName>
</protein>
<reference evidence="2 3" key="1">
    <citation type="journal article" date="2010" name="Nature">
        <title>The Ectocarpus genome and the independent evolution of multicellularity in brown algae.</title>
        <authorList>
            <person name="Cock J.M."/>
            <person name="Sterck L."/>
            <person name="Rouze P."/>
            <person name="Scornet D."/>
            <person name="Allen A.E."/>
            <person name="Amoutzias G."/>
            <person name="Anthouard V."/>
            <person name="Artiguenave F."/>
            <person name="Aury J.M."/>
            <person name="Badger J.H."/>
            <person name="Beszteri B."/>
            <person name="Billiau K."/>
            <person name="Bonnet E."/>
            <person name="Bothwell J.H."/>
            <person name="Bowler C."/>
            <person name="Boyen C."/>
            <person name="Brownlee C."/>
            <person name="Carrano C.J."/>
            <person name="Charrier B."/>
            <person name="Cho G.Y."/>
            <person name="Coelho S.M."/>
            <person name="Collen J."/>
            <person name="Corre E."/>
            <person name="Da Silva C."/>
            <person name="Delage L."/>
            <person name="Delaroque N."/>
            <person name="Dittami S.M."/>
            <person name="Doulbeau S."/>
            <person name="Elias M."/>
            <person name="Farnham G."/>
            <person name="Gachon C.M."/>
            <person name="Gschloessl B."/>
            <person name="Heesch S."/>
            <person name="Jabbari K."/>
            <person name="Jubin C."/>
            <person name="Kawai H."/>
            <person name="Kimura K."/>
            <person name="Kloareg B."/>
            <person name="Kupper F.C."/>
            <person name="Lang D."/>
            <person name="Le Bail A."/>
            <person name="Leblanc C."/>
            <person name="Lerouge P."/>
            <person name="Lohr M."/>
            <person name="Lopez P.J."/>
            <person name="Martens C."/>
            <person name="Maumus F."/>
            <person name="Michel G."/>
            <person name="Miranda-Saavedra D."/>
            <person name="Morales J."/>
            <person name="Moreau H."/>
            <person name="Motomura T."/>
            <person name="Nagasato C."/>
            <person name="Napoli C.A."/>
            <person name="Nelson D.R."/>
            <person name="Nyvall-Collen P."/>
            <person name="Peters A.F."/>
            <person name="Pommier C."/>
            <person name="Potin P."/>
            <person name="Poulain J."/>
            <person name="Quesneville H."/>
            <person name="Read B."/>
            <person name="Rensing S.A."/>
            <person name="Ritter A."/>
            <person name="Rousvoal S."/>
            <person name="Samanta M."/>
            <person name="Samson G."/>
            <person name="Schroeder D.C."/>
            <person name="Segurens B."/>
            <person name="Strittmatter M."/>
            <person name="Tonon T."/>
            <person name="Tregear J.W."/>
            <person name="Valentin K."/>
            <person name="von Dassow P."/>
            <person name="Yamagishi T."/>
            <person name="Van de Peer Y."/>
            <person name="Wincker P."/>
        </authorList>
    </citation>
    <scope>NUCLEOTIDE SEQUENCE [LARGE SCALE GENOMIC DNA]</scope>
    <source>
        <strain evidence="3">Ec32 / CCAP1310/4</strain>
    </source>
</reference>
<feature type="transmembrane region" description="Helical" evidence="1">
    <location>
        <begin position="20"/>
        <end position="36"/>
    </location>
</feature>
<keyword evidence="1" id="KW-0812">Transmembrane</keyword>
<organism evidence="2 3">
    <name type="scientific">Ectocarpus siliculosus</name>
    <name type="common">Brown alga</name>
    <name type="synonym">Conferva siliculosa</name>
    <dbReference type="NCBI Taxonomy" id="2880"/>
    <lineage>
        <taxon>Eukaryota</taxon>
        <taxon>Sar</taxon>
        <taxon>Stramenopiles</taxon>
        <taxon>Ochrophyta</taxon>
        <taxon>PX clade</taxon>
        <taxon>Phaeophyceae</taxon>
        <taxon>Ectocarpales</taxon>
        <taxon>Ectocarpaceae</taxon>
        <taxon>Ectocarpus</taxon>
    </lineage>
</organism>
<sequence>MKPRLFLTSTHDFSVLDYPSFLLFSFFAYANFFVCFRRAGGQGCLADLCW</sequence>
<dbReference type="Proteomes" id="UP000002630">
    <property type="component" value="Linkage Group LG28"/>
</dbReference>
<dbReference type="EMBL" id="FN649753">
    <property type="protein sequence ID" value="CBJ27687.1"/>
    <property type="molecule type" value="Genomic_DNA"/>
</dbReference>
<proteinExistence type="predicted"/>
<gene>
    <name evidence="2" type="ORF">Esi_0080_0108</name>
</gene>
<evidence type="ECO:0000313" key="3">
    <source>
        <dbReference type="Proteomes" id="UP000002630"/>
    </source>
</evidence>
<evidence type="ECO:0000256" key="1">
    <source>
        <dbReference type="SAM" id="Phobius"/>
    </source>
</evidence>
<evidence type="ECO:0000313" key="2">
    <source>
        <dbReference type="EMBL" id="CBJ27687.1"/>
    </source>
</evidence>
<keyword evidence="1" id="KW-0472">Membrane</keyword>
<keyword evidence="1" id="KW-1133">Transmembrane helix</keyword>
<keyword evidence="3" id="KW-1185">Reference proteome</keyword>
<name>D7G7D6_ECTSI</name>
<dbReference type="AlphaFoldDB" id="D7G7D6"/>
<dbReference type="EMBL" id="FN649036">
    <property type="protein sequence ID" value="CBJ27687.1"/>
    <property type="molecule type" value="Genomic_DNA"/>
</dbReference>